<name>A0ABT0MB40_9BACL</name>
<evidence type="ECO:0000313" key="3">
    <source>
        <dbReference type="Proteomes" id="UP001203004"/>
    </source>
</evidence>
<protein>
    <submittedName>
        <fullName evidence="2">VanW family protein</fullName>
    </submittedName>
</protein>
<reference evidence="2 3" key="1">
    <citation type="submission" date="2022-05" db="EMBL/GenBank/DDBJ databases">
        <title>Sporolactobacillus sp nov CPB3-1, isolated from tree bark (Mangifera indica L.).</title>
        <authorList>
            <person name="Phuengjayaem S."/>
            <person name="Tanasupawat S."/>
        </authorList>
    </citation>
    <scope>NUCLEOTIDE SEQUENCE [LARGE SCALE GENOMIC DNA]</scope>
    <source>
        <strain evidence="2 3">CPB3-1</strain>
    </source>
</reference>
<gene>
    <name evidence="2" type="ORF">M3N64_09005</name>
</gene>
<dbReference type="Pfam" id="PF04294">
    <property type="entry name" value="VanW"/>
    <property type="match status" value="1"/>
</dbReference>
<dbReference type="Proteomes" id="UP001203004">
    <property type="component" value="Unassembled WGS sequence"/>
</dbReference>
<dbReference type="EMBL" id="JAMAST010000009">
    <property type="protein sequence ID" value="MCL1632088.1"/>
    <property type="molecule type" value="Genomic_DNA"/>
</dbReference>
<dbReference type="InterPro" id="IPR052913">
    <property type="entry name" value="Glycopeptide_resist_protein"/>
</dbReference>
<proteinExistence type="predicted"/>
<keyword evidence="3" id="KW-1185">Reference proteome</keyword>
<feature type="compositionally biased region" description="Basic and acidic residues" evidence="1">
    <location>
        <begin position="294"/>
        <end position="310"/>
    </location>
</feature>
<dbReference type="PANTHER" id="PTHR35788">
    <property type="entry name" value="EXPORTED PROTEIN-RELATED"/>
    <property type="match status" value="1"/>
</dbReference>
<dbReference type="PANTHER" id="PTHR35788:SF1">
    <property type="entry name" value="EXPORTED PROTEIN"/>
    <property type="match status" value="1"/>
</dbReference>
<accession>A0ABT0MB40</accession>
<comment type="caution">
    <text evidence="2">The sequence shown here is derived from an EMBL/GenBank/DDBJ whole genome shotgun (WGS) entry which is preliminary data.</text>
</comment>
<feature type="region of interest" description="Disordered" evidence="1">
    <location>
        <begin position="291"/>
        <end position="310"/>
    </location>
</feature>
<evidence type="ECO:0000313" key="2">
    <source>
        <dbReference type="EMBL" id="MCL1632088.1"/>
    </source>
</evidence>
<evidence type="ECO:0000256" key="1">
    <source>
        <dbReference type="SAM" id="MobiDB-lite"/>
    </source>
</evidence>
<dbReference type="InterPro" id="IPR007391">
    <property type="entry name" value="Vancomycin_resist_VanW"/>
</dbReference>
<dbReference type="RefSeq" id="WP_249101373.1">
    <property type="nucleotide sequence ID" value="NZ_JAMAST010000009.1"/>
</dbReference>
<sequence length="310" mass="34975">MIRAIFLTIILLFAQSPHHSQDLTVTYKGKILLKTGRSELVNPLTSLIDRQKYHRFEEQVGRSVSKAPVNAKIDHQGAIVPSRTGYSLNHTSFKDRIYRYYFGEGSATVNAPLLKTHPDVDEELLAHIRVQRIGHYITFFNSGNKNRAHNIHLAATALDNHVIFPNEIFSFNKTVGMRTRVKGYQSAPIIVRGEYSEGIGGGICQVSTTLFNAADRAGLKIIERYSHSKRVAYVPDGRDATVSWYGPDLRFKNTYNQPILIRAFQYGGSVAFTLYSSDVINIAPRRIPNASKHLPKEIHQPENKHSFIKS</sequence>
<organism evidence="2 3">
    <name type="scientific">Sporolactobacillus mangiferae</name>
    <dbReference type="NCBI Taxonomy" id="2940498"/>
    <lineage>
        <taxon>Bacteria</taxon>
        <taxon>Bacillati</taxon>
        <taxon>Bacillota</taxon>
        <taxon>Bacilli</taxon>
        <taxon>Bacillales</taxon>
        <taxon>Sporolactobacillaceae</taxon>
        <taxon>Sporolactobacillus</taxon>
    </lineage>
</organism>